<dbReference type="Proteomes" id="UP000291380">
    <property type="component" value="Unassembled WGS sequence"/>
</dbReference>
<comment type="subcellular location">
    <subcellularLocation>
        <location evidence="1">Cell membrane</location>
        <topology evidence="1">Multi-pass membrane protein</topology>
    </subcellularLocation>
</comment>
<dbReference type="Pfam" id="PF01292">
    <property type="entry name" value="Ni_hydr_CYTB"/>
    <property type="match status" value="1"/>
</dbReference>
<organism evidence="8 9">
    <name type="scientific">Acinetobacter terrae</name>
    <dbReference type="NCBI Taxonomy" id="2731247"/>
    <lineage>
        <taxon>Bacteria</taxon>
        <taxon>Pseudomonadati</taxon>
        <taxon>Pseudomonadota</taxon>
        <taxon>Gammaproteobacteria</taxon>
        <taxon>Moraxellales</taxon>
        <taxon>Moraxellaceae</taxon>
        <taxon>Acinetobacter</taxon>
        <taxon>Acinetobacter Taxon 24</taxon>
    </lineage>
</organism>
<evidence type="ECO:0000256" key="1">
    <source>
        <dbReference type="ARBA" id="ARBA00004651"/>
    </source>
</evidence>
<dbReference type="GO" id="GO:0009055">
    <property type="term" value="F:electron transfer activity"/>
    <property type="evidence" value="ECO:0007669"/>
    <property type="project" value="InterPro"/>
</dbReference>
<dbReference type="GO" id="GO:0022904">
    <property type="term" value="P:respiratory electron transport chain"/>
    <property type="evidence" value="ECO:0007669"/>
    <property type="project" value="InterPro"/>
</dbReference>
<feature type="transmembrane region" description="Helical" evidence="6">
    <location>
        <begin position="143"/>
        <end position="162"/>
    </location>
</feature>
<keyword evidence="2" id="KW-1003">Cell membrane</keyword>
<dbReference type="InterPro" id="IPR011577">
    <property type="entry name" value="Cyt_b561_bac/Ni-Hgenase"/>
</dbReference>
<proteinExistence type="predicted"/>
<sequence length="205" mass="23566">MAQNTITSSTDLLVRFLHIVIIFSFSGAYLTGDAEEWHQVHMAFGYTLGISLILRILWQFFASRFAHTQPSGVSRRFNVIKPFVQRYWAQPQQWLSPTFLKAASSSLFQLSILGVFCLLPLTVLAGFLTDYTHSHSLKEVHELFANLFLASVLLHLAALTLNSVVLKKWLAKRMFWETESHSWFTLFTLVLSLGVLVAFWLWYFS</sequence>
<dbReference type="Gene3D" id="1.20.950.20">
    <property type="entry name" value="Transmembrane di-heme cytochromes, Chain C"/>
    <property type="match status" value="1"/>
</dbReference>
<dbReference type="EMBL" id="SJOA01000015">
    <property type="protein sequence ID" value="TCB57953.1"/>
    <property type="molecule type" value="Genomic_DNA"/>
</dbReference>
<dbReference type="SUPFAM" id="SSF81342">
    <property type="entry name" value="Transmembrane di-heme cytochromes"/>
    <property type="match status" value="1"/>
</dbReference>
<keyword evidence="4 6" id="KW-1133">Transmembrane helix</keyword>
<comment type="caution">
    <text evidence="8">The sequence shown here is derived from an EMBL/GenBank/DDBJ whole genome shotgun (WGS) entry which is preliminary data.</text>
</comment>
<evidence type="ECO:0000256" key="4">
    <source>
        <dbReference type="ARBA" id="ARBA00022989"/>
    </source>
</evidence>
<dbReference type="OrthoDB" id="196472at2"/>
<gene>
    <name evidence="8" type="ORF">E0H85_11760</name>
</gene>
<evidence type="ECO:0000256" key="6">
    <source>
        <dbReference type="SAM" id="Phobius"/>
    </source>
</evidence>
<feature type="domain" description="Cytochrome b561 bacterial/Ni-hydrogenase" evidence="7">
    <location>
        <begin position="11"/>
        <end position="176"/>
    </location>
</feature>
<dbReference type="RefSeq" id="WP_131271649.1">
    <property type="nucleotide sequence ID" value="NZ_SJOA01000015.1"/>
</dbReference>
<accession>A0A4R0EKR7</accession>
<feature type="transmembrane region" description="Helical" evidence="6">
    <location>
        <begin position="183"/>
        <end position="203"/>
    </location>
</feature>
<keyword evidence="3 6" id="KW-0812">Transmembrane</keyword>
<feature type="transmembrane region" description="Helical" evidence="6">
    <location>
        <begin position="43"/>
        <end position="61"/>
    </location>
</feature>
<reference evidence="8 9" key="1">
    <citation type="submission" date="2019-02" db="EMBL/GenBank/DDBJ databases">
        <title>High diversity of culturable Acinetobacter species in natural soil and water ecosystems.</title>
        <authorList>
            <person name="Radolfova-Krizova L."/>
            <person name="Nemec A."/>
        </authorList>
    </citation>
    <scope>NUCLEOTIDE SEQUENCE [LARGE SCALE GENOMIC DNA]</scope>
    <source>
        <strain evidence="8 9">ANC 4281</strain>
    </source>
</reference>
<evidence type="ECO:0000313" key="8">
    <source>
        <dbReference type="EMBL" id="TCB57953.1"/>
    </source>
</evidence>
<evidence type="ECO:0000256" key="5">
    <source>
        <dbReference type="ARBA" id="ARBA00023136"/>
    </source>
</evidence>
<dbReference type="GO" id="GO:0005886">
    <property type="term" value="C:plasma membrane"/>
    <property type="evidence" value="ECO:0007669"/>
    <property type="project" value="UniProtKB-SubCell"/>
</dbReference>
<dbReference type="AlphaFoldDB" id="A0A4R0EKR7"/>
<evidence type="ECO:0000313" key="9">
    <source>
        <dbReference type="Proteomes" id="UP000291380"/>
    </source>
</evidence>
<feature type="transmembrane region" description="Helical" evidence="6">
    <location>
        <begin position="107"/>
        <end position="128"/>
    </location>
</feature>
<evidence type="ECO:0000256" key="2">
    <source>
        <dbReference type="ARBA" id="ARBA00022475"/>
    </source>
</evidence>
<dbReference type="InterPro" id="IPR016174">
    <property type="entry name" value="Di-haem_cyt_TM"/>
</dbReference>
<keyword evidence="5 6" id="KW-0472">Membrane</keyword>
<name>A0A4R0EKR7_9GAMM</name>
<evidence type="ECO:0000256" key="3">
    <source>
        <dbReference type="ARBA" id="ARBA00022692"/>
    </source>
</evidence>
<feature type="transmembrane region" description="Helical" evidence="6">
    <location>
        <begin position="12"/>
        <end position="31"/>
    </location>
</feature>
<evidence type="ECO:0000259" key="7">
    <source>
        <dbReference type="Pfam" id="PF01292"/>
    </source>
</evidence>
<protein>
    <submittedName>
        <fullName evidence="8">Cytochrome b/b6 domain-containing protein</fullName>
    </submittedName>
</protein>